<organism evidence="1 2">
    <name type="scientific">Seminavis robusta</name>
    <dbReference type="NCBI Taxonomy" id="568900"/>
    <lineage>
        <taxon>Eukaryota</taxon>
        <taxon>Sar</taxon>
        <taxon>Stramenopiles</taxon>
        <taxon>Ochrophyta</taxon>
        <taxon>Bacillariophyta</taxon>
        <taxon>Bacillariophyceae</taxon>
        <taxon>Bacillariophycidae</taxon>
        <taxon>Naviculales</taxon>
        <taxon>Naviculaceae</taxon>
        <taxon>Seminavis</taxon>
    </lineage>
</organism>
<proteinExistence type="predicted"/>
<evidence type="ECO:0000313" key="2">
    <source>
        <dbReference type="Proteomes" id="UP001153069"/>
    </source>
</evidence>
<dbReference type="Proteomes" id="UP001153069">
    <property type="component" value="Unassembled WGS sequence"/>
</dbReference>
<sequence>MKNPVSAAKFTVAATVVVSVLLLAGYVHNGIEHDVALVGQEHKQSIKSIERRKYHPPVTATEKTSIASPTREPLFVLSLPNHAELVLPRYFRCSGIPTEKIGRYWKRPAGSNGQGQQPIGACFRSNLGLKGKKNITDGCGDFDVWMDLHHLSGPYDPVHRTRPRGNCFDPVLYPDSLDQLYQAHPKATILNIVQDPQEWYTTLSRDFHWHWVEWCNPTHNNSFPTMDTEANYVQFYNNYQNKLRSFVQRHPSWTYIELDLRENQESIATRLHKELGIPGHCWADSFSAKVPEIPDEGDDDAFDGEEESNGGFYRVKTTTGSLFNELRFPILVTALPKSGTTTIYEYFRCGLGKWTAAHQGALNLTTFNFTTIGQCMMTNIGNGWPFLHKCGNSRMYSDIGVYKRKEKACYYPTLHGGLEDFAKAYPYGTILHIRRNFNSWYDSSNRWNRLLDRWSAGSTSLCQGVFPLPGSSKSDWENFYNHHNDLVEAFALQHPTLTYLDIPLGNAKTVLYDTFGFPSNCWGHANVNKKHSGAN</sequence>
<dbReference type="OrthoDB" id="47942at2759"/>
<keyword evidence="2" id="KW-1185">Reference proteome</keyword>
<dbReference type="AlphaFoldDB" id="A0A9N8H2X5"/>
<reference evidence="1" key="1">
    <citation type="submission" date="2020-06" db="EMBL/GenBank/DDBJ databases">
        <authorList>
            <consortium name="Plant Systems Biology data submission"/>
        </authorList>
    </citation>
    <scope>NUCLEOTIDE SEQUENCE</scope>
    <source>
        <strain evidence="1">D6</strain>
    </source>
</reference>
<dbReference type="SUPFAM" id="SSF52540">
    <property type="entry name" value="P-loop containing nucleoside triphosphate hydrolases"/>
    <property type="match status" value="1"/>
</dbReference>
<evidence type="ECO:0000313" key="1">
    <source>
        <dbReference type="EMBL" id="CAB9500078.1"/>
    </source>
</evidence>
<comment type="caution">
    <text evidence="1">The sequence shown here is derived from an EMBL/GenBank/DDBJ whole genome shotgun (WGS) entry which is preliminary data.</text>
</comment>
<gene>
    <name evidence="1" type="ORF">SEMRO_75_G041200.1</name>
</gene>
<dbReference type="PANTHER" id="PTHR36978">
    <property type="entry name" value="P-LOOP CONTAINING NUCLEOTIDE TRIPHOSPHATE HYDROLASE"/>
    <property type="match status" value="1"/>
</dbReference>
<dbReference type="EMBL" id="CAICTM010000074">
    <property type="protein sequence ID" value="CAB9500078.1"/>
    <property type="molecule type" value="Genomic_DNA"/>
</dbReference>
<dbReference type="InterPro" id="IPR027417">
    <property type="entry name" value="P-loop_NTPase"/>
</dbReference>
<accession>A0A9N8H2X5</accession>
<protein>
    <submittedName>
        <fullName evidence="1">Uncharacterized protein</fullName>
    </submittedName>
</protein>
<name>A0A9N8H2X5_9STRA</name>
<dbReference type="PANTHER" id="PTHR36978:SF4">
    <property type="entry name" value="P-LOOP CONTAINING NUCLEOSIDE TRIPHOSPHATE HYDROLASE PROTEIN"/>
    <property type="match status" value="1"/>
</dbReference>